<accession>A0ABW5G6W7</accession>
<comment type="caution">
    <text evidence="2">The sequence shown here is derived from an EMBL/GenBank/DDBJ whole genome shotgun (WGS) entry which is preliminary data.</text>
</comment>
<keyword evidence="3" id="KW-1185">Reference proteome</keyword>
<proteinExistence type="predicted"/>
<dbReference type="Gene3D" id="1.20.120.450">
    <property type="entry name" value="dinb family like domain"/>
    <property type="match status" value="1"/>
</dbReference>
<dbReference type="RefSeq" id="WP_345401913.1">
    <property type="nucleotide sequence ID" value="NZ_BAABHG010000013.1"/>
</dbReference>
<organism evidence="2 3">
    <name type="scientific">Amycolatopsis samaneae</name>
    <dbReference type="NCBI Taxonomy" id="664691"/>
    <lineage>
        <taxon>Bacteria</taxon>
        <taxon>Bacillati</taxon>
        <taxon>Actinomycetota</taxon>
        <taxon>Actinomycetes</taxon>
        <taxon>Pseudonocardiales</taxon>
        <taxon>Pseudonocardiaceae</taxon>
        <taxon>Amycolatopsis</taxon>
    </lineage>
</organism>
<dbReference type="SUPFAM" id="SSF109854">
    <property type="entry name" value="DinB/YfiT-like putative metalloenzymes"/>
    <property type="match status" value="1"/>
</dbReference>
<dbReference type="InterPro" id="IPR034660">
    <property type="entry name" value="DinB/YfiT-like"/>
</dbReference>
<protein>
    <submittedName>
        <fullName evidence="2">DinB family protein</fullName>
    </submittedName>
</protein>
<gene>
    <name evidence="2" type="ORF">ACFSYJ_00340</name>
</gene>
<name>A0ABW5G6W7_9PSEU</name>
<dbReference type="Pfam" id="PF04978">
    <property type="entry name" value="MST"/>
    <property type="match status" value="1"/>
</dbReference>
<evidence type="ECO:0000313" key="3">
    <source>
        <dbReference type="Proteomes" id="UP001597419"/>
    </source>
</evidence>
<dbReference type="Proteomes" id="UP001597419">
    <property type="component" value="Unassembled WGS sequence"/>
</dbReference>
<dbReference type="EMBL" id="JBHUKU010000001">
    <property type="protein sequence ID" value="MFD2457019.1"/>
    <property type="molecule type" value="Genomic_DNA"/>
</dbReference>
<sequence>MPVAIGETVPVTEDGRPEPPLLGDERAQLTGFLDHLRATVVLKASGLSEEQARRSLVPSELTTVAGLVRHLAYVEQYWFRVVLGGEPDTWAAILAEDRDADFRLDPDVPLAALVTAYEAECRNSREVAAGLGFSDEFPFRGGRLTVRWVITHLIEETARHAGHLDLLRELLDGSTGE</sequence>
<dbReference type="InterPro" id="IPR007061">
    <property type="entry name" value="MST-like"/>
</dbReference>
<evidence type="ECO:0000256" key="1">
    <source>
        <dbReference type="SAM" id="MobiDB-lite"/>
    </source>
</evidence>
<evidence type="ECO:0000313" key="2">
    <source>
        <dbReference type="EMBL" id="MFD2457019.1"/>
    </source>
</evidence>
<feature type="region of interest" description="Disordered" evidence="1">
    <location>
        <begin position="1"/>
        <end position="20"/>
    </location>
</feature>
<reference evidence="3" key="1">
    <citation type="journal article" date="2019" name="Int. J. Syst. Evol. Microbiol.">
        <title>The Global Catalogue of Microorganisms (GCM) 10K type strain sequencing project: providing services to taxonomists for standard genome sequencing and annotation.</title>
        <authorList>
            <consortium name="The Broad Institute Genomics Platform"/>
            <consortium name="The Broad Institute Genome Sequencing Center for Infectious Disease"/>
            <person name="Wu L."/>
            <person name="Ma J."/>
        </authorList>
    </citation>
    <scope>NUCLEOTIDE SEQUENCE [LARGE SCALE GENOMIC DNA]</scope>
    <source>
        <strain evidence="3">CGMCC 4.7643</strain>
    </source>
</reference>